<dbReference type="AlphaFoldDB" id="A0A6J5YG49"/>
<dbReference type="PANTHER" id="PTHR34853">
    <property type="match status" value="1"/>
</dbReference>
<sequence length="360" mass="38037">MSGAVKFHEEIPTSITGAVAYRIRYASHDLKGRPTESTGLVIAPAEAGENRRVMSWAHGTTGLGDAGSPSAQPDPARELTLYFTPGSQTQIDYGIPGLQTFIDDGWVVVATDYQGLGSSGVHQYTVNRTNGIDAVTIVKAARELPVGAGTKFGVIGWSQGGGSAAAAVELDASDYGDLEIVGAVCMSPGVPSIALKLPGLGSALGGNDIPPDGHLFMILAGMATAFPDTLSLDDVFTAAGRRVFDQGWNSQPVHHFSDTLGRAYKHEGQVMAIDMTKMAAWLQAFNDASAAQRKPIAPVLVQIDRQMEDGPCPVPWQLGYIDAITALGGDITSTTYPDDDHFSLPQHAIGEARDWLAARF</sequence>
<protein>
    <submittedName>
        <fullName evidence="1">Unannotated protein</fullName>
    </submittedName>
</protein>
<accession>A0A6J5YG49</accession>
<reference evidence="1" key="1">
    <citation type="submission" date="2020-05" db="EMBL/GenBank/DDBJ databases">
        <authorList>
            <person name="Chiriac C."/>
            <person name="Salcher M."/>
            <person name="Ghai R."/>
            <person name="Kavagutti S V."/>
        </authorList>
    </citation>
    <scope>NUCLEOTIDE SEQUENCE</scope>
</reference>
<dbReference type="PANTHER" id="PTHR34853:SF1">
    <property type="entry name" value="LIPASE 5"/>
    <property type="match status" value="1"/>
</dbReference>
<gene>
    <name evidence="1" type="ORF">UFOPK1392_01212</name>
</gene>
<dbReference type="InterPro" id="IPR029058">
    <property type="entry name" value="AB_hydrolase_fold"/>
</dbReference>
<organism evidence="1">
    <name type="scientific">freshwater metagenome</name>
    <dbReference type="NCBI Taxonomy" id="449393"/>
    <lineage>
        <taxon>unclassified sequences</taxon>
        <taxon>metagenomes</taxon>
        <taxon>ecological metagenomes</taxon>
    </lineage>
</organism>
<proteinExistence type="predicted"/>
<dbReference type="EMBL" id="CAEMXZ010000046">
    <property type="protein sequence ID" value="CAB4323457.1"/>
    <property type="molecule type" value="Genomic_DNA"/>
</dbReference>
<name>A0A6J5YG49_9ZZZZ</name>
<evidence type="ECO:0000313" key="1">
    <source>
        <dbReference type="EMBL" id="CAB4323457.1"/>
    </source>
</evidence>
<dbReference type="InterPro" id="IPR005152">
    <property type="entry name" value="Lipase_secreted"/>
</dbReference>
<dbReference type="Gene3D" id="3.40.50.1820">
    <property type="entry name" value="alpha/beta hydrolase"/>
    <property type="match status" value="1"/>
</dbReference>
<dbReference type="GO" id="GO:0004806">
    <property type="term" value="F:triacylglycerol lipase activity"/>
    <property type="evidence" value="ECO:0007669"/>
    <property type="project" value="InterPro"/>
</dbReference>
<dbReference type="PIRSF" id="PIRSF029171">
    <property type="entry name" value="Esterase_LipA"/>
    <property type="match status" value="1"/>
</dbReference>
<dbReference type="SUPFAM" id="SSF53474">
    <property type="entry name" value="alpha/beta-Hydrolases"/>
    <property type="match status" value="1"/>
</dbReference>
<dbReference type="Pfam" id="PF03583">
    <property type="entry name" value="LIP"/>
    <property type="match status" value="1"/>
</dbReference>
<dbReference type="GO" id="GO:0016042">
    <property type="term" value="P:lipid catabolic process"/>
    <property type="evidence" value="ECO:0007669"/>
    <property type="project" value="InterPro"/>
</dbReference>